<comment type="caution">
    <text evidence="3">The sequence shown here is derived from an EMBL/GenBank/DDBJ whole genome shotgun (WGS) entry which is preliminary data.</text>
</comment>
<gene>
    <name evidence="3" type="ORF">POL67_02330</name>
</gene>
<dbReference type="PANTHER" id="PTHR42867:SF1">
    <property type="entry name" value="MEMBRANE PROTEIN-RELATED"/>
    <property type="match status" value="1"/>
</dbReference>
<proteinExistence type="predicted"/>
<reference evidence="3 4" key="1">
    <citation type="submission" date="2022-11" db="EMBL/GenBank/DDBJ databases">
        <title>Minimal conservation of predation-associated metabolite biosynthetic gene clusters underscores biosynthetic potential of Myxococcota including descriptions for ten novel species: Archangium lansinium sp. nov., Myxococcus landrumus sp. nov., Nannocystis bai.</title>
        <authorList>
            <person name="Ahearne A."/>
            <person name="Stevens C."/>
            <person name="Dowd S."/>
        </authorList>
    </citation>
    <scope>NUCLEOTIDE SEQUENCE [LARGE SCALE GENOMIC DNA]</scope>
    <source>
        <strain evidence="3 4">RJM3</strain>
    </source>
</reference>
<keyword evidence="4" id="KW-1185">Reference proteome</keyword>
<name>A0ABT5EED8_9BACT</name>
<dbReference type="PANTHER" id="PTHR42867">
    <property type="entry name" value="MEMBRANE PROTEIN-RELATED"/>
    <property type="match status" value="1"/>
</dbReference>
<accession>A0ABT5EED8</accession>
<dbReference type="RefSeq" id="WP_271915095.1">
    <property type="nucleotide sequence ID" value="NZ_JAQNDO010000001.1"/>
</dbReference>
<evidence type="ECO:0000313" key="3">
    <source>
        <dbReference type="EMBL" id="MDC0740165.1"/>
    </source>
</evidence>
<keyword evidence="2" id="KW-0472">Membrane</keyword>
<feature type="region of interest" description="Disordered" evidence="1">
    <location>
        <begin position="86"/>
        <end position="119"/>
    </location>
</feature>
<protein>
    <submittedName>
        <fullName evidence="3">DUF1385 domain-containing protein</fullName>
    </submittedName>
</protein>
<keyword evidence="2" id="KW-0812">Transmembrane</keyword>
<feature type="transmembrane region" description="Helical" evidence="2">
    <location>
        <begin position="189"/>
        <end position="208"/>
    </location>
</feature>
<feature type="transmembrane region" description="Helical" evidence="2">
    <location>
        <begin position="287"/>
        <end position="305"/>
    </location>
</feature>
<keyword evidence="2" id="KW-1133">Transmembrane helix</keyword>
<dbReference type="EMBL" id="JAQNDO010000001">
    <property type="protein sequence ID" value="MDC0740165.1"/>
    <property type="molecule type" value="Genomic_DNA"/>
</dbReference>
<evidence type="ECO:0000256" key="2">
    <source>
        <dbReference type="SAM" id="Phobius"/>
    </source>
</evidence>
<dbReference type="Pfam" id="PF07136">
    <property type="entry name" value="DUF1385"/>
    <property type="match status" value="1"/>
</dbReference>
<dbReference type="InterPro" id="IPR010787">
    <property type="entry name" value="DUF1385"/>
</dbReference>
<dbReference type="Proteomes" id="UP001221411">
    <property type="component" value="Unassembled WGS sequence"/>
</dbReference>
<organism evidence="3 4">
    <name type="scientific">Polyangium mundeleinium</name>
    <dbReference type="NCBI Taxonomy" id="2995306"/>
    <lineage>
        <taxon>Bacteria</taxon>
        <taxon>Pseudomonadati</taxon>
        <taxon>Myxococcota</taxon>
        <taxon>Polyangia</taxon>
        <taxon>Polyangiales</taxon>
        <taxon>Polyangiaceae</taxon>
        <taxon>Polyangium</taxon>
    </lineage>
</organism>
<feature type="transmembrane region" description="Helical" evidence="2">
    <location>
        <begin position="254"/>
        <end position="275"/>
    </location>
</feature>
<sequence length="389" mass="41679">MSQEVARPYIGGQAVIEGVMMRSPRSLSIVCRRRSGELVVRERAAPTLAQGPRTWPLVRGMVTVVESLKLGSQALRWSADLYEQDLDDDGGSARQSRATPPNPHDDDKPKSKKTPPSASNVLTALSLPILSLVTSGGEAAPSTGSKGAGGFGFISILFAVGLFVAAPQAGAEGINKLFDLGLPIGSPGFQALTGAAKLLIVVGYMLLIRQVAEIRRVFQYHGAEHKAISTYEAHEELTVENAAKKTTLHARCGTTFLVMVALVSILVFSAIGAFLPTIPGGRLAQSVGFFFMKLPFLPFIAAITYELQRFFARFCTVGPLQVLLWPGFLVQKITTAEPEHAQLEVALASLRATLWREAAAQGAPAEVPDRVFPDYGRLLADPGYVGARV</sequence>
<evidence type="ECO:0000256" key="1">
    <source>
        <dbReference type="SAM" id="MobiDB-lite"/>
    </source>
</evidence>
<evidence type="ECO:0000313" key="4">
    <source>
        <dbReference type="Proteomes" id="UP001221411"/>
    </source>
</evidence>
<feature type="transmembrane region" description="Helical" evidence="2">
    <location>
        <begin position="151"/>
        <end position="169"/>
    </location>
</feature>